<dbReference type="InterPro" id="IPR016164">
    <property type="entry name" value="FAD-linked_Oxase-like_C"/>
</dbReference>
<evidence type="ECO:0000256" key="4">
    <source>
        <dbReference type="ARBA" id="ARBA00023002"/>
    </source>
</evidence>
<keyword evidence="3" id="KW-0274">FAD</keyword>
<proteinExistence type="predicted"/>
<gene>
    <name evidence="6" type="ORF">HMPREF9444_01929</name>
</gene>
<dbReference type="InterPro" id="IPR016171">
    <property type="entry name" value="Vanillyl_alc_oxidase_C-sub2"/>
</dbReference>
<accession>E8LME1</accession>
<comment type="caution">
    <text evidence="6">The sequence shown here is derived from an EMBL/GenBank/DDBJ whole genome shotgun (WGS) entry which is preliminary data.</text>
</comment>
<dbReference type="HOGENOM" id="CLU_017779_9_2_6"/>
<dbReference type="InterPro" id="IPR051914">
    <property type="entry name" value="FAD-linked_OxidoTrans_Type4"/>
</dbReference>
<comment type="cofactor">
    <cofactor evidence="1">
        <name>FAD</name>
        <dbReference type="ChEBI" id="CHEBI:57692"/>
    </cofactor>
</comment>
<evidence type="ECO:0000256" key="1">
    <source>
        <dbReference type="ARBA" id="ARBA00001974"/>
    </source>
</evidence>
<evidence type="ECO:0000256" key="2">
    <source>
        <dbReference type="ARBA" id="ARBA00022630"/>
    </source>
</evidence>
<organism evidence="6 7">
    <name type="scientific">Succinatimonas hippei (strain DSM 22608 / JCM 16073 / KCTC 15190 / YIT 12066)</name>
    <dbReference type="NCBI Taxonomy" id="762983"/>
    <lineage>
        <taxon>Bacteria</taxon>
        <taxon>Pseudomonadati</taxon>
        <taxon>Pseudomonadota</taxon>
        <taxon>Gammaproteobacteria</taxon>
        <taxon>Aeromonadales</taxon>
        <taxon>Succinivibrionaceae</taxon>
        <taxon>Succinatimonas</taxon>
    </lineage>
</organism>
<dbReference type="InterPro" id="IPR036318">
    <property type="entry name" value="FAD-bd_PCMH-like_sf"/>
</dbReference>
<dbReference type="eggNOG" id="COG0277">
    <property type="taxonomic scope" value="Bacteria"/>
</dbReference>
<reference evidence="6 7" key="1">
    <citation type="submission" date="2011-01" db="EMBL/GenBank/DDBJ databases">
        <authorList>
            <person name="Weinstock G."/>
            <person name="Sodergren E."/>
            <person name="Clifton S."/>
            <person name="Fulton L."/>
            <person name="Fulton B."/>
            <person name="Courtney L."/>
            <person name="Fronick C."/>
            <person name="Harrison M."/>
            <person name="Strong C."/>
            <person name="Farmer C."/>
            <person name="Delahaunty K."/>
            <person name="Markovic C."/>
            <person name="Hall O."/>
            <person name="Minx P."/>
            <person name="Tomlinson C."/>
            <person name="Mitreva M."/>
            <person name="Hou S."/>
            <person name="Chen J."/>
            <person name="Wollam A."/>
            <person name="Pepin K.H."/>
            <person name="Johnson M."/>
            <person name="Bhonagiri V."/>
            <person name="Zhang X."/>
            <person name="Suruliraj S."/>
            <person name="Warren W."/>
            <person name="Chinwalla A."/>
            <person name="Mardis E.R."/>
            <person name="Wilson R.K."/>
        </authorList>
    </citation>
    <scope>NUCLEOTIDE SEQUENCE [LARGE SCALE GENOMIC DNA]</scope>
    <source>
        <strain evidence="7">DSM 22608 / JCM 16073 / KCTC 15190 / YIT 12066</strain>
    </source>
</reference>
<dbReference type="GO" id="GO:0016491">
    <property type="term" value="F:oxidoreductase activity"/>
    <property type="evidence" value="ECO:0007669"/>
    <property type="project" value="UniProtKB-KW"/>
</dbReference>
<sequence>MEKFIKLIKDKLGDKVTLVFDKKYLSDYVGAIQGKADVLVKAETTDDVAAALKLAYENDINIVIRGAGTNLVASTVPEGGLVLDVSNLKEIGQIDEFNQSIEVGCGVKLCDLQNFVESKGWFYPPDPAEKEATIGGNISTNAGGMRAVKYGVTRDYVRELEFVTPQGNVLKLGADTIKDSSGLNLKHLVIGSEGTLGVITKARLKLIPKPAYTQSALLAFTSLRKALDALPTLFAMSLKPTAIEFVERKVIAIGENYLSKEFPCPEAEAYLIVTFDGCEQDVLDAFNIAKNELKNLCLDFIALTDPKVSSNVWEIRAALAKAVQASGIWEPVDTVVPLSKVADFVDFVNKLSQKEGVRILSFGHAGDGNVHLCIIKDEIPLEKWPLVLQHLLDEIYNNVYELGGLTAAEHGIGKSKRRYFLNHTAPETIALMRAVKAAFDPKGLLNPHDGYAI</sequence>
<dbReference type="Pfam" id="PF02913">
    <property type="entry name" value="FAD-oxidase_C"/>
    <property type="match status" value="1"/>
</dbReference>
<dbReference type="Proteomes" id="UP000018458">
    <property type="component" value="Unassembled WGS sequence"/>
</dbReference>
<evidence type="ECO:0000256" key="3">
    <source>
        <dbReference type="ARBA" id="ARBA00022827"/>
    </source>
</evidence>
<dbReference type="Gene3D" id="3.30.465.10">
    <property type="match status" value="1"/>
</dbReference>
<dbReference type="InterPro" id="IPR016169">
    <property type="entry name" value="FAD-bd_PCMH_sub2"/>
</dbReference>
<dbReference type="AlphaFoldDB" id="E8LME1"/>
<dbReference type="GO" id="GO:0071949">
    <property type="term" value="F:FAD binding"/>
    <property type="evidence" value="ECO:0007669"/>
    <property type="project" value="InterPro"/>
</dbReference>
<dbReference type="PANTHER" id="PTHR42934">
    <property type="entry name" value="GLYCOLATE OXIDASE SUBUNIT GLCD"/>
    <property type="match status" value="1"/>
</dbReference>
<dbReference type="Gene3D" id="3.30.70.2740">
    <property type="match status" value="1"/>
</dbReference>
<keyword evidence="7" id="KW-1185">Reference proteome</keyword>
<dbReference type="PANTHER" id="PTHR42934:SF2">
    <property type="entry name" value="GLYCOLATE OXIDASE SUBUNIT GLCD"/>
    <property type="match status" value="1"/>
</dbReference>
<dbReference type="EMBL" id="AEVO01000134">
    <property type="protein sequence ID" value="EFY06306.1"/>
    <property type="molecule type" value="Genomic_DNA"/>
</dbReference>
<dbReference type="Pfam" id="PF01565">
    <property type="entry name" value="FAD_binding_4"/>
    <property type="match status" value="1"/>
</dbReference>
<dbReference type="FunFam" id="1.10.45.10:FF:000001">
    <property type="entry name" value="D-lactate dehydrogenase mitochondrial"/>
    <property type="match status" value="1"/>
</dbReference>
<dbReference type="InterPro" id="IPR006094">
    <property type="entry name" value="Oxid_FAD_bind_N"/>
</dbReference>
<dbReference type="SUPFAM" id="SSF55103">
    <property type="entry name" value="FAD-linked oxidases, C-terminal domain"/>
    <property type="match status" value="1"/>
</dbReference>
<evidence type="ECO:0000313" key="6">
    <source>
        <dbReference type="EMBL" id="EFY06306.1"/>
    </source>
</evidence>
<dbReference type="Gene3D" id="1.10.45.10">
    <property type="entry name" value="Vanillyl-alcohol Oxidase, Chain A, domain 4"/>
    <property type="match status" value="1"/>
</dbReference>
<dbReference type="PROSITE" id="PS51387">
    <property type="entry name" value="FAD_PCMH"/>
    <property type="match status" value="1"/>
</dbReference>
<protein>
    <submittedName>
        <fullName evidence="6">Putative glycolate oxidase, subunit GlcD</fullName>
    </submittedName>
</protein>
<dbReference type="InterPro" id="IPR004113">
    <property type="entry name" value="FAD-bd_oxidored_4_C"/>
</dbReference>
<feature type="domain" description="FAD-binding PCMH-type" evidence="5">
    <location>
        <begin position="32"/>
        <end position="209"/>
    </location>
</feature>
<dbReference type="RefSeq" id="WP_009144079.1">
    <property type="nucleotide sequence ID" value="NZ_GL831060.1"/>
</dbReference>
<keyword evidence="2" id="KW-0285">Flavoprotein</keyword>
<evidence type="ECO:0000259" key="5">
    <source>
        <dbReference type="PROSITE" id="PS51387"/>
    </source>
</evidence>
<dbReference type="STRING" id="762983.HMPREF9444_01929"/>
<dbReference type="InterPro" id="IPR016166">
    <property type="entry name" value="FAD-bd_PCMH"/>
</dbReference>
<keyword evidence="4" id="KW-0560">Oxidoreductase</keyword>
<dbReference type="OrthoDB" id="9811557at2"/>
<evidence type="ECO:0000313" key="7">
    <source>
        <dbReference type="Proteomes" id="UP000018458"/>
    </source>
</evidence>
<dbReference type="SUPFAM" id="SSF56176">
    <property type="entry name" value="FAD-binding/transporter-associated domain-like"/>
    <property type="match status" value="1"/>
</dbReference>
<name>E8LME1_SUCHY</name>